<proteinExistence type="predicted"/>
<dbReference type="RefSeq" id="WP_184391840.1">
    <property type="nucleotide sequence ID" value="NZ_BAAAJD010000069.1"/>
</dbReference>
<dbReference type="EMBL" id="JACHDB010000001">
    <property type="protein sequence ID" value="MBB5432246.1"/>
    <property type="molecule type" value="Genomic_DNA"/>
</dbReference>
<comment type="caution">
    <text evidence="2">The sequence shown here is derived from an EMBL/GenBank/DDBJ whole genome shotgun (WGS) entry which is preliminary data.</text>
</comment>
<name>A0A7W8QMN3_9ACTN</name>
<dbReference type="PANTHER" id="PTHR43798">
    <property type="entry name" value="MONOACYLGLYCEROL LIPASE"/>
    <property type="match status" value="1"/>
</dbReference>
<keyword evidence="3" id="KW-1185">Reference proteome</keyword>
<dbReference type="Pfam" id="PF00561">
    <property type="entry name" value="Abhydrolase_1"/>
    <property type="match status" value="1"/>
</dbReference>
<dbReference type="PANTHER" id="PTHR43798:SF5">
    <property type="entry name" value="MONOACYLGLYCEROL LIPASE ABHD6"/>
    <property type="match status" value="1"/>
</dbReference>
<organism evidence="2 3">
    <name type="scientific">Nocardiopsis composta</name>
    <dbReference type="NCBI Taxonomy" id="157465"/>
    <lineage>
        <taxon>Bacteria</taxon>
        <taxon>Bacillati</taxon>
        <taxon>Actinomycetota</taxon>
        <taxon>Actinomycetes</taxon>
        <taxon>Streptosporangiales</taxon>
        <taxon>Nocardiopsidaceae</taxon>
        <taxon>Nocardiopsis</taxon>
    </lineage>
</organism>
<evidence type="ECO:0000313" key="2">
    <source>
        <dbReference type="EMBL" id="MBB5432246.1"/>
    </source>
</evidence>
<sequence>MERFVPGETPLRCTVEYGDPENGLPPVLFLHGFGSSHELNWVRAGWPAALQGRTLIGLDLRGHGGSGRPHRDGAYAPAEIAADAERVLDALDTPRADLLAYSMGSRNAWELALRRPERVRRAVLAGFGPRDPFAGADLDRLDTDPSPFGRLFQSVLELPGNEPGALAACARGQAAHPFTAEPAPEAPLLFVAGERDAIAEGVEELAAGCGAPVVRVPGRTHANAVSARAFKEAVRDFLAREPSGAVSEPQGGGPRA</sequence>
<dbReference type="GO" id="GO:0047372">
    <property type="term" value="F:monoacylglycerol lipase activity"/>
    <property type="evidence" value="ECO:0007669"/>
    <property type="project" value="TreeGrafter"/>
</dbReference>
<feature type="domain" description="AB hydrolase-1" evidence="1">
    <location>
        <begin position="25"/>
        <end position="147"/>
    </location>
</feature>
<accession>A0A7W8QMN3</accession>
<dbReference type="InterPro" id="IPR000073">
    <property type="entry name" value="AB_hydrolase_1"/>
</dbReference>
<dbReference type="GO" id="GO:0046464">
    <property type="term" value="P:acylglycerol catabolic process"/>
    <property type="evidence" value="ECO:0007669"/>
    <property type="project" value="TreeGrafter"/>
</dbReference>
<dbReference type="Proteomes" id="UP000572635">
    <property type="component" value="Unassembled WGS sequence"/>
</dbReference>
<evidence type="ECO:0000313" key="3">
    <source>
        <dbReference type="Proteomes" id="UP000572635"/>
    </source>
</evidence>
<dbReference type="Gene3D" id="3.40.50.1820">
    <property type="entry name" value="alpha/beta hydrolase"/>
    <property type="match status" value="1"/>
</dbReference>
<protein>
    <submittedName>
        <fullName evidence="2">Pimeloyl-ACP methyl ester carboxylesterase</fullName>
    </submittedName>
</protein>
<dbReference type="InterPro" id="IPR050266">
    <property type="entry name" value="AB_hydrolase_sf"/>
</dbReference>
<dbReference type="AlphaFoldDB" id="A0A7W8QMN3"/>
<dbReference type="SUPFAM" id="SSF53474">
    <property type="entry name" value="alpha/beta-Hydrolases"/>
    <property type="match status" value="1"/>
</dbReference>
<evidence type="ECO:0000259" key="1">
    <source>
        <dbReference type="Pfam" id="PF00561"/>
    </source>
</evidence>
<reference evidence="2 3" key="1">
    <citation type="submission" date="2020-08" db="EMBL/GenBank/DDBJ databases">
        <title>Sequencing the genomes of 1000 actinobacteria strains.</title>
        <authorList>
            <person name="Klenk H.-P."/>
        </authorList>
    </citation>
    <scope>NUCLEOTIDE SEQUENCE [LARGE SCALE GENOMIC DNA]</scope>
    <source>
        <strain evidence="2 3">DSM 44551</strain>
    </source>
</reference>
<gene>
    <name evidence="2" type="ORF">HDA36_002330</name>
</gene>
<dbReference type="InterPro" id="IPR029058">
    <property type="entry name" value="AB_hydrolase_fold"/>
</dbReference>
<dbReference type="GO" id="GO:0016020">
    <property type="term" value="C:membrane"/>
    <property type="evidence" value="ECO:0007669"/>
    <property type="project" value="TreeGrafter"/>
</dbReference>